<sequence length="371" mass="42649">HYWCVCCAFETNPPKQLSHNDQLDDWENNVSEENEASSEFQDFALLQMQKELPSIIVPHGVNHIPLDLGNPKHGKLKARKWNDLAYCGSGPSQKILLSFSSLVICTNLVSMKSILDANSNKFAEAYLLYTDTSTVIFPLKKALPNPHYALQFPEQLRWWGPLSNVSKFPGERVNGILQKMKTNGKLDDIEGTVLREFCQTQWFHSQTANLLFQLVKKMGRKQQKQVLEVHELVYVVMLQKLQSEDSTLQHYQDVPHHGSSVVTRYVCEEDSFTCTSGLFSKSKQNWLVMYCKDHDPWRIRIAIKYLCDACMGDKINIDESFLQMLSDLELKVVFSVCAYRYLPPATFKYHLPLIVLRPIPNDLSPFCTRPL</sequence>
<comment type="caution">
    <text evidence="1">The sequence shown here is derived from an EMBL/GenBank/DDBJ whole genome shotgun (WGS) entry which is preliminary data.</text>
</comment>
<feature type="non-terminal residue" evidence="1">
    <location>
        <position position="1"/>
    </location>
</feature>
<dbReference type="Proteomes" id="UP000037035">
    <property type="component" value="Unassembled WGS sequence"/>
</dbReference>
<dbReference type="EMBL" id="LAVV01008733">
    <property type="protein sequence ID" value="KNZ52059.1"/>
    <property type="molecule type" value="Genomic_DNA"/>
</dbReference>
<evidence type="ECO:0000313" key="2">
    <source>
        <dbReference type="Proteomes" id="UP000037035"/>
    </source>
</evidence>
<dbReference type="STRING" id="27349.A0A0L6UU86"/>
<accession>A0A0L6UU86</accession>
<protein>
    <submittedName>
        <fullName evidence="1">Uncharacterized protein</fullName>
    </submittedName>
</protein>
<dbReference type="OrthoDB" id="3247418at2759"/>
<dbReference type="VEuPathDB" id="FungiDB:VP01_3708g1"/>
<gene>
    <name evidence="1" type="ORF">VP01_3708g1</name>
</gene>
<organism evidence="1 2">
    <name type="scientific">Puccinia sorghi</name>
    <dbReference type="NCBI Taxonomy" id="27349"/>
    <lineage>
        <taxon>Eukaryota</taxon>
        <taxon>Fungi</taxon>
        <taxon>Dikarya</taxon>
        <taxon>Basidiomycota</taxon>
        <taxon>Pucciniomycotina</taxon>
        <taxon>Pucciniomycetes</taxon>
        <taxon>Pucciniales</taxon>
        <taxon>Pucciniaceae</taxon>
        <taxon>Puccinia</taxon>
    </lineage>
</organism>
<proteinExistence type="predicted"/>
<reference evidence="1 2" key="1">
    <citation type="submission" date="2015-08" db="EMBL/GenBank/DDBJ databases">
        <title>Next Generation Sequencing and Analysis of the Genome of Puccinia sorghi L Schw, the Causal Agent of Maize Common Rust.</title>
        <authorList>
            <person name="Rochi L."/>
            <person name="Burguener G."/>
            <person name="Darino M."/>
            <person name="Turjanski A."/>
            <person name="Kreff E."/>
            <person name="Dieguez M.J."/>
            <person name="Sacco F."/>
        </authorList>
    </citation>
    <scope>NUCLEOTIDE SEQUENCE [LARGE SCALE GENOMIC DNA]</scope>
    <source>
        <strain evidence="1 2">RO10H11247</strain>
    </source>
</reference>
<evidence type="ECO:0000313" key="1">
    <source>
        <dbReference type="EMBL" id="KNZ52059.1"/>
    </source>
</evidence>
<dbReference type="AlphaFoldDB" id="A0A0L6UU86"/>
<keyword evidence="2" id="KW-1185">Reference proteome</keyword>
<name>A0A0L6UU86_9BASI</name>